<evidence type="ECO:0000313" key="3">
    <source>
        <dbReference type="Proteomes" id="UP000712600"/>
    </source>
</evidence>
<dbReference type="AlphaFoldDB" id="A0A8S9SUP5"/>
<reference evidence="2" key="1">
    <citation type="submission" date="2019-12" db="EMBL/GenBank/DDBJ databases">
        <title>Genome sequencing and annotation of Brassica cretica.</title>
        <authorList>
            <person name="Studholme D.J."/>
            <person name="Sarris P."/>
        </authorList>
    </citation>
    <scope>NUCLEOTIDE SEQUENCE</scope>
    <source>
        <strain evidence="2">PFS-109/04</strain>
        <tissue evidence="2">Leaf</tissue>
    </source>
</reference>
<organism evidence="2 3">
    <name type="scientific">Brassica cretica</name>
    <name type="common">Mustard</name>
    <dbReference type="NCBI Taxonomy" id="69181"/>
    <lineage>
        <taxon>Eukaryota</taxon>
        <taxon>Viridiplantae</taxon>
        <taxon>Streptophyta</taxon>
        <taxon>Embryophyta</taxon>
        <taxon>Tracheophyta</taxon>
        <taxon>Spermatophyta</taxon>
        <taxon>Magnoliopsida</taxon>
        <taxon>eudicotyledons</taxon>
        <taxon>Gunneridae</taxon>
        <taxon>Pentapetalae</taxon>
        <taxon>rosids</taxon>
        <taxon>malvids</taxon>
        <taxon>Brassicales</taxon>
        <taxon>Brassicaceae</taxon>
        <taxon>Brassiceae</taxon>
        <taxon>Brassica</taxon>
    </lineage>
</organism>
<proteinExistence type="predicted"/>
<evidence type="ECO:0000313" key="2">
    <source>
        <dbReference type="EMBL" id="KAF3604658.1"/>
    </source>
</evidence>
<name>A0A8S9SUP5_BRACR</name>
<comment type="caution">
    <text evidence="2">The sequence shown here is derived from an EMBL/GenBank/DDBJ whole genome shotgun (WGS) entry which is preliminary data.</text>
</comment>
<feature type="region of interest" description="Disordered" evidence="1">
    <location>
        <begin position="105"/>
        <end position="129"/>
    </location>
</feature>
<dbReference type="EMBL" id="QGKX02000004">
    <property type="protein sequence ID" value="KAF3604658.1"/>
    <property type="molecule type" value="Genomic_DNA"/>
</dbReference>
<protein>
    <submittedName>
        <fullName evidence="2">Uncharacterized protein</fullName>
    </submittedName>
</protein>
<feature type="region of interest" description="Disordered" evidence="1">
    <location>
        <begin position="48"/>
        <end position="78"/>
    </location>
</feature>
<dbReference type="Proteomes" id="UP000712600">
    <property type="component" value="Unassembled WGS sequence"/>
</dbReference>
<sequence length="129" mass="13767">MTLSRRRMAVSLGGWLRTNCVMTQTQANLTFKEAQKFELPEIVAGATSPTDRASLVPTVNRSSSRNHRPRHNRSPDEAVRAVRNFDVRARVVHAPSPGIVSVAVAAGRNSGKPPSPPVTGSTGGLTGLN</sequence>
<accession>A0A8S9SUP5</accession>
<evidence type="ECO:0000256" key="1">
    <source>
        <dbReference type="SAM" id="MobiDB-lite"/>
    </source>
</evidence>
<gene>
    <name evidence="2" type="ORF">F2Q69_00035581</name>
</gene>